<dbReference type="InterPro" id="IPR006694">
    <property type="entry name" value="Fatty_acid_hydroxylase"/>
</dbReference>
<protein>
    <recommendedName>
        <fullName evidence="4">beta-carotene 3-hydroxylase</fullName>
        <ecNumber evidence="4">1.14.15.24</ecNumber>
    </recommendedName>
</protein>
<keyword evidence="6" id="KW-1133">Transmembrane helix</keyword>
<feature type="transmembrane region" description="Helical" evidence="6">
    <location>
        <begin position="230"/>
        <end position="251"/>
    </location>
</feature>
<evidence type="ECO:0000313" key="8">
    <source>
        <dbReference type="EMBL" id="KAK9838291.1"/>
    </source>
</evidence>
<reference evidence="8 9" key="1">
    <citation type="journal article" date="2024" name="Nat. Commun.">
        <title>Phylogenomics reveals the evolutionary origins of lichenization in chlorophyte algae.</title>
        <authorList>
            <person name="Puginier C."/>
            <person name="Libourel C."/>
            <person name="Otte J."/>
            <person name="Skaloud P."/>
            <person name="Haon M."/>
            <person name="Grisel S."/>
            <person name="Petersen M."/>
            <person name="Berrin J.G."/>
            <person name="Delaux P.M."/>
            <person name="Dal Grande F."/>
            <person name="Keller J."/>
        </authorList>
    </citation>
    <scope>NUCLEOTIDE SEQUENCE [LARGE SCALE GENOMIC DNA]</scope>
    <source>
        <strain evidence="8 9">SAG 245.80</strain>
    </source>
</reference>
<sequence length="321" mass="35031">MGAPGVPAARASAGPRSNPVGSSARRGFEPVNVLRRHRPFGNGSARQTRVSRRCAALDCRTVSDLRMPEVAEEAVHSALEAVDSVAPGVPLLAEKVNELAARRLERQQSRVREQMTYKVSAIAASVGVTALAITAVYYRFSWHMRDGAEFPTVEAIATLLLTVGGVVGMEMWARWAHRVLWHDYLPGWALHKSHHEPRVGPFEANDIYAVANALPAMGLCLYGFLTPSLMGGVCFGAGLGITLFGIMYMFIHDGLVHRRFPVGPIADVPYLRRVAVAHQLHHSEKYGGVPWGMFLGPQELEAVGAKDELDRMVAAQTPRKP</sequence>
<gene>
    <name evidence="8" type="ORF">WJX81_002701</name>
</gene>
<dbReference type="GO" id="GO:0010291">
    <property type="term" value="F:beta-carotene 3-hydroxylase activity"/>
    <property type="evidence" value="ECO:0007669"/>
    <property type="project" value="UniProtKB-EC"/>
</dbReference>
<evidence type="ECO:0000259" key="7">
    <source>
        <dbReference type="Pfam" id="PF04116"/>
    </source>
</evidence>
<feature type="transmembrane region" description="Helical" evidence="6">
    <location>
        <begin position="152"/>
        <end position="173"/>
    </location>
</feature>
<evidence type="ECO:0000256" key="4">
    <source>
        <dbReference type="ARBA" id="ARBA00026097"/>
    </source>
</evidence>
<proteinExistence type="inferred from homology"/>
<dbReference type="GO" id="GO:0005506">
    <property type="term" value="F:iron ion binding"/>
    <property type="evidence" value="ECO:0007669"/>
    <property type="project" value="InterPro"/>
</dbReference>
<dbReference type="InterPro" id="IPR045019">
    <property type="entry name" value="BETA-OHASE-like"/>
</dbReference>
<keyword evidence="9" id="KW-1185">Reference proteome</keyword>
<evidence type="ECO:0000313" key="9">
    <source>
        <dbReference type="Proteomes" id="UP001445335"/>
    </source>
</evidence>
<feature type="domain" description="Fatty acid hydroxylase" evidence="7">
    <location>
        <begin position="163"/>
        <end position="286"/>
    </location>
</feature>
<dbReference type="GO" id="GO:0016119">
    <property type="term" value="P:carotene metabolic process"/>
    <property type="evidence" value="ECO:0007669"/>
    <property type="project" value="TreeGrafter"/>
</dbReference>
<evidence type="ECO:0000256" key="3">
    <source>
        <dbReference type="ARBA" id="ARBA00023002"/>
    </source>
</evidence>
<evidence type="ECO:0000256" key="6">
    <source>
        <dbReference type="SAM" id="Phobius"/>
    </source>
</evidence>
<dbReference type="Proteomes" id="UP001445335">
    <property type="component" value="Unassembled WGS sequence"/>
</dbReference>
<evidence type="ECO:0000256" key="1">
    <source>
        <dbReference type="ARBA" id="ARBA00009324"/>
    </source>
</evidence>
<keyword evidence="6" id="KW-0812">Transmembrane</keyword>
<dbReference type="EC" id="1.14.15.24" evidence="4"/>
<feature type="region of interest" description="Disordered" evidence="5">
    <location>
        <begin position="1"/>
        <end position="27"/>
    </location>
</feature>
<dbReference type="GO" id="GO:0009507">
    <property type="term" value="C:chloroplast"/>
    <property type="evidence" value="ECO:0007669"/>
    <property type="project" value="TreeGrafter"/>
</dbReference>
<dbReference type="GO" id="GO:0016123">
    <property type="term" value="P:xanthophyll biosynthetic process"/>
    <property type="evidence" value="ECO:0007669"/>
    <property type="project" value="TreeGrafter"/>
</dbReference>
<dbReference type="PANTHER" id="PTHR31899:SF9">
    <property type="entry name" value="BETA-CAROTENE 3-HYDROXYLASE 1, CHLOROPLASTIC"/>
    <property type="match status" value="1"/>
</dbReference>
<feature type="transmembrane region" description="Helical" evidence="6">
    <location>
        <begin position="207"/>
        <end position="224"/>
    </location>
</feature>
<dbReference type="EMBL" id="JALJOU010000019">
    <property type="protein sequence ID" value="KAK9838291.1"/>
    <property type="molecule type" value="Genomic_DNA"/>
</dbReference>
<organism evidence="8 9">
    <name type="scientific">Elliptochloris bilobata</name>
    <dbReference type="NCBI Taxonomy" id="381761"/>
    <lineage>
        <taxon>Eukaryota</taxon>
        <taxon>Viridiplantae</taxon>
        <taxon>Chlorophyta</taxon>
        <taxon>core chlorophytes</taxon>
        <taxon>Trebouxiophyceae</taxon>
        <taxon>Trebouxiophyceae incertae sedis</taxon>
        <taxon>Elliptochloris clade</taxon>
        <taxon>Elliptochloris</taxon>
    </lineage>
</organism>
<name>A0AAW1RWY8_9CHLO</name>
<evidence type="ECO:0000256" key="2">
    <source>
        <dbReference type="ARBA" id="ARBA00022746"/>
    </source>
</evidence>
<feature type="transmembrane region" description="Helical" evidence="6">
    <location>
        <begin position="119"/>
        <end position="140"/>
    </location>
</feature>
<comment type="caution">
    <text evidence="8">The sequence shown here is derived from an EMBL/GenBank/DDBJ whole genome shotgun (WGS) entry which is preliminary data.</text>
</comment>
<dbReference type="PANTHER" id="PTHR31899">
    <property type="entry name" value="BETA-CAROTENE 3-HYDROXYLASE 1, CHLOROPLASTIC"/>
    <property type="match status" value="1"/>
</dbReference>
<dbReference type="Pfam" id="PF04116">
    <property type="entry name" value="FA_hydroxylase"/>
    <property type="match status" value="1"/>
</dbReference>
<evidence type="ECO:0000256" key="5">
    <source>
        <dbReference type="SAM" id="MobiDB-lite"/>
    </source>
</evidence>
<accession>A0AAW1RWY8</accession>
<keyword evidence="2" id="KW-0125">Carotenoid biosynthesis</keyword>
<dbReference type="AlphaFoldDB" id="A0AAW1RWY8"/>
<comment type="similarity">
    <text evidence="1">Belongs to the sterol desaturase family.</text>
</comment>
<keyword evidence="3" id="KW-0560">Oxidoreductase</keyword>
<keyword evidence="6" id="KW-0472">Membrane</keyword>